<feature type="domain" description="FAD-binding PCMH-type" evidence="6">
    <location>
        <begin position="72"/>
        <end position="245"/>
    </location>
</feature>
<dbReference type="InterPro" id="IPR015345">
    <property type="entry name" value="Cytokinin_DH_FAD/cytokin-bd"/>
</dbReference>
<protein>
    <submittedName>
        <fullName evidence="7">FAD-binding protein</fullName>
    </submittedName>
</protein>
<dbReference type="PANTHER" id="PTHR13878">
    <property type="entry name" value="GULONOLACTONE OXIDASE"/>
    <property type="match status" value="1"/>
</dbReference>
<evidence type="ECO:0000256" key="1">
    <source>
        <dbReference type="ARBA" id="ARBA00001974"/>
    </source>
</evidence>
<comment type="similarity">
    <text evidence="2">Belongs to the oxygen-dependent FAD-linked oxidoreductase family.</text>
</comment>
<organism evidence="7 8">
    <name type="scientific">Streptomyces lichenis</name>
    <dbReference type="NCBI Taxonomy" id="2306967"/>
    <lineage>
        <taxon>Bacteria</taxon>
        <taxon>Bacillati</taxon>
        <taxon>Actinomycetota</taxon>
        <taxon>Actinomycetes</taxon>
        <taxon>Kitasatosporales</taxon>
        <taxon>Streptomycetaceae</taxon>
        <taxon>Streptomyces</taxon>
    </lineage>
</organism>
<dbReference type="InterPro" id="IPR006311">
    <property type="entry name" value="TAT_signal"/>
</dbReference>
<evidence type="ECO:0000256" key="2">
    <source>
        <dbReference type="ARBA" id="ARBA00005466"/>
    </source>
</evidence>
<comment type="cofactor">
    <cofactor evidence="1">
        <name>FAD</name>
        <dbReference type="ChEBI" id="CHEBI:57692"/>
    </cofactor>
</comment>
<gene>
    <name evidence="7" type="ORF">M1O15_09155</name>
</gene>
<evidence type="ECO:0000259" key="6">
    <source>
        <dbReference type="PROSITE" id="PS51387"/>
    </source>
</evidence>
<dbReference type="RefSeq" id="WP_248632768.1">
    <property type="nucleotide sequence ID" value="NZ_JALPTH010000006.1"/>
</dbReference>
<dbReference type="PROSITE" id="PS51318">
    <property type="entry name" value="TAT"/>
    <property type="match status" value="1"/>
</dbReference>
<dbReference type="Pfam" id="PF09265">
    <property type="entry name" value="Cytokin-bind"/>
    <property type="match status" value="1"/>
</dbReference>
<keyword evidence="3" id="KW-0285">Flavoprotein</keyword>
<evidence type="ECO:0000256" key="3">
    <source>
        <dbReference type="ARBA" id="ARBA00022630"/>
    </source>
</evidence>
<evidence type="ECO:0000313" key="7">
    <source>
        <dbReference type="EMBL" id="MCK8677556.1"/>
    </source>
</evidence>
<dbReference type="Gene3D" id="3.40.462.10">
    <property type="entry name" value="FAD-linked oxidases, C-terminal domain"/>
    <property type="match status" value="1"/>
</dbReference>
<dbReference type="InterPro" id="IPR016170">
    <property type="entry name" value="Cytok_DH_C_sf"/>
</dbReference>
<dbReference type="PROSITE" id="PS51387">
    <property type="entry name" value="FAD_PCMH"/>
    <property type="match status" value="1"/>
</dbReference>
<dbReference type="SUPFAM" id="SSF56176">
    <property type="entry name" value="FAD-binding/transporter-associated domain-like"/>
    <property type="match status" value="1"/>
</dbReference>
<dbReference type="Gene3D" id="3.30.43.10">
    <property type="entry name" value="Uridine Diphospho-n-acetylenolpyruvylglucosamine Reductase, domain 2"/>
    <property type="match status" value="2"/>
</dbReference>
<dbReference type="InterPro" id="IPR016164">
    <property type="entry name" value="FAD-linked_Oxase-like_C"/>
</dbReference>
<dbReference type="SUPFAM" id="SSF55103">
    <property type="entry name" value="FAD-linked oxidases, C-terminal domain"/>
    <property type="match status" value="1"/>
</dbReference>
<dbReference type="InterPro" id="IPR050432">
    <property type="entry name" value="FAD-linked_Oxidoreductases_BP"/>
</dbReference>
<name>A0ABT0I8A4_9ACTN</name>
<dbReference type="InterPro" id="IPR016166">
    <property type="entry name" value="FAD-bd_PCMH"/>
</dbReference>
<dbReference type="Proteomes" id="UP001522868">
    <property type="component" value="Unassembled WGS sequence"/>
</dbReference>
<reference evidence="7 8" key="1">
    <citation type="submission" date="2022-04" db="EMBL/GenBank/DDBJ databases">
        <title>Streptomyces sp. nov. LCR6-01 isolated from Lichen of Dirinaria sp.</title>
        <authorList>
            <person name="Kanchanasin P."/>
            <person name="Tanasupawat S."/>
            <person name="Phongsopitanun W."/>
        </authorList>
    </citation>
    <scope>NUCLEOTIDE SEQUENCE [LARGE SCALE GENOMIC DNA]</scope>
    <source>
        <strain evidence="7 8">LCR6-01</strain>
    </source>
</reference>
<dbReference type="PANTHER" id="PTHR13878:SF53">
    <property type="entry name" value="CYTOKININ DEHYDROGENASE 6"/>
    <property type="match status" value="1"/>
</dbReference>
<sequence length="499" mass="54395">MIGRRAFLTGAGAGAAAVVVGFDPLGGGWVTRAEAAARPERSSFARVPELDGELALDAASRDAVTTDLGNIVHQRPRAVLRPGSVRDVSRMVRFCREHRVPVAPRGQAHTTYGQGLADGLVIEMRSLRRIHALTADRAEVDAGIHWMELAKAAFARTPRRTPPVLTGYTQLTVGGTLSVGGIGGIVGGLDSGLQVDHVRELEVVTGTGEVVRCSRRRRSDLFDAVLGGLGQCGIITKAVLDLVPAKERARTYLLGYDDNARFFRDLRILIERPGIDHVYAEFTSAGTSPTYTIHATVFHEPAAPPKDGPLLAGVSATPEIQDTGYLEYVFSIDTLIDEVRATQGWDRLVKPWFDVWLPGETVERYLGDVLKTLTPKDIGPLGAGLLYPQRRSEKGRPLPRVPEAGASPWMFVIDINTVAEGPDVEPGYVAEMLARNERLYARTRDEYGGTLYPIGSVPMTARDWRAHFGDVWPKLRAAKRRYDPDGVLTPGQGVFGHRD</sequence>
<dbReference type="Gene3D" id="3.30.465.10">
    <property type="match status" value="1"/>
</dbReference>
<accession>A0ABT0I8A4</accession>
<keyword evidence="8" id="KW-1185">Reference proteome</keyword>
<keyword evidence="5" id="KW-0560">Oxidoreductase</keyword>
<dbReference type="InterPro" id="IPR016167">
    <property type="entry name" value="FAD-bd_PCMH_sub1"/>
</dbReference>
<dbReference type="Pfam" id="PF01565">
    <property type="entry name" value="FAD_binding_4"/>
    <property type="match status" value="1"/>
</dbReference>
<dbReference type="InterPro" id="IPR036318">
    <property type="entry name" value="FAD-bd_PCMH-like_sf"/>
</dbReference>
<dbReference type="InterPro" id="IPR006094">
    <property type="entry name" value="Oxid_FAD_bind_N"/>
</dbReference>
<proteinExistence type="inferred from homology"/>
<evidence type="ECO:0000256" key="4">
    <source>
        <dbReference type="ARBA" id="ARBA00022827"/>
    </source>
</evidence>
<dbReference type="InterPro" id="IPR016169">
    <property type="entry name" value="FAD-bd_PCMH_sub2"/>
</dbReference>
<evidence type="ECO:0000256" key="5">
    <source>
        <dbReference type="ARBA" id="ARBA00023002"/>
    </source>
</evidence>
<keyword evidence="4" id="KW-0274">FAD</keyword>
<comment type="caution">
    <text evidence="7">The sequence shown here is derived from an EMBL/GenBank/DDBJ whole genome shotgun (WGS) entry which is preliminary data.</text>
</comment>
<dbReference type="EMBL" id="JALPTH010000006">
    <property type="protein sequence ID" value="MCK8677556.1"/>
    <property type="molecule type" value="Genomic_DNA"/>
</dbReference>
<evidence type="ECO:0000313" key="8">
    <source>
        <dbReference type="Proteomes" id="UP001522868"/>
    </source>
</evidence>